<dbReference type="PANTHER" id="PTHR13500">
    <property type="entry name" value="NUCLEOLAR PRERIBOSOMAL-ASSOCIATED PROTEIN 1"/>
    <property type="match status" value="1"/>
</dbReference>
<feature type="domain" description="URB1 N-terminal" evidence="1">
    <location>
        <begin position="106"/>
        <end position="400"/>
    </location>
</feature>
<dbReference type="EMBL" id="EQ974462">
    <property type="protein sequence ID" value="EEF29298.1"/>
    <property type="molecule type" value="Genomic_DNA"/>
</dbReference>
<dbReference type="Pfam" id="PF11707">
    <property type="entry name" value="Npa1"/>
    <property type="match status" value="1"/>
</dbReference>
<evidence type="ECO:0008006" key="5">
    <source>
        <dbReference type="Google" id="ProtNLM"/>
    </source>
</evidence>
<dbReference type="Proteomes" id="UP000008311">
    <property type="component" value="Unassembled WGS sequence"/>
</dbReference>
<dbReference type="InterPro" id="IPR021714">
    <property type="entry name" value="URB1_N"/>
</dbReference>
<protein>
    <recommendedName>
        <fullName evidence="5">Nucleolar pre-ribosomal-associated protein 1 C-terminal domain-containing protein</fullName>
    </recommendedName>
</protein>
<dbReference type="GO" id="GO:0000466">
    <property type="term" value="P:maturation of 5.8S rRNA from tricistronic rRNA transcript (SSU-rRNA, 5.8S rRNA, LSU-rRNA)"/>
    <property type="evidence" value="ECO:0000318"/>
    <property type="project" value="GO_Central"/>
</dbReference>
<name>B9T4B4_RICCO</name>
<evidence type="ECO:0000259" key="1">
    <source>
        <dbReference type="Pfam" id="PF11707"/>
    </source>
</evidence>
<organism evidence="3 4">
    <name type="scientific">Ricinus communis</name>
    <name type="common">Castor bean</name>
    <dbReference type="NCBI Taxonomy" id="3988"/>
    <lineage>
        <taxon>Eukaryota</taxon>
        <taxon>Viridiplantae</taxon>
        <taxon>Streptophyta</taxon>
        <taxon>Embryophyta</taxon>
        <taxon>Tracheophyta</taxon>
        <taxon>Spermatophyta</taxon>
        <taxon>Magnoliopsida</taxon>
        <taxon>eudicotyledons</taxon>
        <taxon>Gunneridae</taxon>
        <taxon>Pentapetalae</taxon>
        <taxon>rosids</taxon>
        <taxon>fabids</taxon>
        <taxon>Malpighiales</taxon>
        <taxon>Euphorbiaceae</taxon>
        <taxon>Acalyphoideae</taxon>
        <taxon>Acalypheae</taxon>
        <taxon>Ricinus</taxon>
    </lineage>
</organism>
<evidence type="ECO:0000313" key="4">
    <source>
        <dbReference type="Proteomes" id="UP000008311"/>
    </source>
</evidence>
<sequence length="2587" mass="292413">MEEPSSASDDEQVLMEDDEGIGLERNKVTKFVVKASHEAKLKELLHKINSIEIKLCSDATKEFIKLLKGSSGGELLHLYVHSTSDFSELFAALKLREGKSGTHYIFKLISVILGHPEGKFIPNDKGRIGISVGLDKFARSFLEEKLDFVYKDLVSKDKKRQNAALSVMDSVVRRGSGLASEVAKKFDFKLKGFSKLSEYKPLKNENKRRRSTDDEKRKYITRKAFIAFAMSFLEVGKPGLLRWVLQQREVYSDILRGLGEDDDETVMYVLSILRDRVLTEESLLPPALRSVLFGSVVLEQLADISEKRYGGPTANLAHNVLLMVCTDPCNGLMPDLKRRPNALKGNSKRLFQLMKKLKAKEVFHRELLLAIVRGRPSLGSAYLEEFPYNLEDFASPNWCSTVSLAAHLVSLVNLGIPFDFLDSRSDDPPSFDNVAVQNIMKIIASRPVSRSVINKGLLHSDFLVKNGTLRLLLETLRLFDSFFRAINLSCNEKQMMQKCAALKQEIRNEIQTLLPDPQVFLTLLSPLSSHARTNESSLKRATDKENFLVCGKRRKKLKRNIKNGDNDIIIGGLSSAPDNALPEDGEDIVDSEIAHASDSEMDHMSAISELWGLDQSCVSVSTLKDAEIFFHSKLFDALKLYVLIIPTAFEGSFDFFMNLLSNPSELPSNLLSSLLSLLVEYIRWSPGSGIAIRTPQMMYKHLQPFLNLLLFSPVDIKDQSYNLARAAMSSTGAFDRNLDEIILWFLFLPGFSTVKSSVEIHGEMVQSMARVLISFLCDAISTVGNNLFRYWHAVRNHIRHSKEFTDISPKFSPLIICVLQKCMRLLSSESGTFSIPEKSMISAYVCNTLKYLLQTQVDARLLAALIRSVLSEGLEDHVSVDSLCEWQPLKNLLLMAESLLNQKTCCLFLTDQKDLPIDISFTKALGEIRKIIKSENDGGEIAGITKAFCSAIICTTSDVVLKNFPAVMTISQQIRVPLSCLSSIVFQHQSSLSGASKLWPQVFFPGLEKACSMINPQGMGNDAVAQEIMLNMDFDASEATAAAAFGLFLRQAPFHVLFPTIISSNGTCLLEPSKTKDLLMAKLSECKSDFVVSYLRLLLFWFYQIQVSYRIKPLVKLEEFAEICYILVKHMLDQLLVLKADSGNPLSAELIREAAESIFYHPAVKAALTHPLGCDDNAINDDFAEGNFRGNLEAFYNSSQQKVHPIDHHVFNMLITTFEYFLSPSGGQHHVLKVDDGESKLLVKAFKTLMQSLYLELKDKFDLCIRTEDLLPLLQPFYALHALMQFASPFELFGLARWILDRVEVNDLAVLNSFTTFALSIGFCIAADAFKILSIYLQQPVRTKTTFYSFGQMEEKSLDVDLIEEVYVRICKFATNFGLDFAYTCLVGAVSAVYRQKCIKPDVLDPLSLVISRIIMGTPVEVVSQCIYGTSKIKAKLLVLLVEMSPQHLSVFGYLFLGILNKNVHIKGKMAEEACKMSVSDEDFMLLLPAAFSYLNSVVMKLGMQKYHKQFTDITSFYSEILLRGFCNWNNFVSGNLFQENFDEFLSSSLEELLNLVDASLLGTAMHMLRCHFALSGEMKMKEQMKFHSIPVSCTAHEELLDCEVDEIEFYSRNQLLNLINRVTAKIVFCRMLLFDHACFLPKEADDSNLVSTKRLQFIQTLVKTWHCMVKKFPSFSDSSSKEKRSGCLQLYRYLELLILNTILELTKEMHDDLIQLQAVPFLEQLMRSSLLYRFEDPTTLNILRSILTLLSQGEFSSVMYLQLLLAHSQFASTIHSVTELHGSQTGALFRPMPSILRSLVSPHPNYDNDLQRIDLHLKQLEIIKLLRTLIQLKPDPVCCYSGQDMGINLKELYFLLLSSYGATLGDIDVEIFSLMREIESIDTSVSEDLAKLDYLWGTAALRIRKERALDWDTSSSVITNKEVFEEHRRSQFREVLPINPNICATTVNYFPYDRIMSIELENPKNMRVAHFPGERYDPIFILNFSNHNLSMGHIEPLEFACLGLLAISFISMSSPDIEIRKLSDASLGKFKDALERFQKKKDVLRLHLLLTYIQNGIKERLQRIPSIIALFAAESSFILLDPSNDHFTTLNKHLMHSSAVDMKHIPLFHTFFHSNSVNFRAERLWMLRLVCAGLNLDDDAQIYISNSILETLLSFYTTPLADNESKELILQVVKKSVKLDRMTRHLVESCGLFPWLSTVLSISSAMLDENKDSFSSLQLVLAIEVIFDIISSGNIIGSAWFGKYSFEQCIELASHLYKILVGGLKLIKENVALIESILQIVISTLKISQKRETCQPHFTLSFEGLFGIYQALNAFGTPRSGLNAKSGLEAILNSTPPVDIFHTGREKLSVFLMWAVSTALKSDCENNFHFKESHASLIIVLEEKPSESLISKLLRWLVAAVILGKLSWKLNDVNTKFSKRSSPVTLQSFLEYVEKGCRGSKNYEFDCEEVLAATIFYLQQIIGLNWRMPSSAVSALCILVLCGPPKCLDFRHGYCTDVVYLCSKVRCPTEANPDWKWSFDKPWEDPKLEISDLQKMDEYHACQTLMVIISSVLGKKPLDSQVLSHQNLVNSEVFEWERRIIETNDN</sequence>
<dbReference type="STRING" id="3988.B9T4B4"/>
<dbReference type="InterPro" id="IPR039844">
    <property type="entry name" value="URB1"/>
</dbReference>
<dbReference type="eggNOG" id="KOG1791">
    <property type="taxonomic scope" value="Eukaryota"/>
</dbReference>
<reference evidence="4" key="1">
    <citation type="journal article" date="2010" name="Nat. Biotechnol.">
        <title>Draft genome sequence of the oilseed species Ricinus communis.</title>
        <authorList>
            <person name="Chan A.P."/>
            <person name="Crabtree J."/>
            <person name="Zhao Q."/>
            <person name="Lorenzi H."/>
            <person name="Orvis J."/>
            <person name="Puiu D."/>
            <person name="Melake-Berhan A."/>
            <person name="Jones K.M."/>
            <person name="Redman J."/>
            <person name="Chen G."/>
            <person name="Cahoon E.B."/>
            <person name="Gedil M."/>
            <person name="Stanke M."/>
            <person name="Haas B.J."/>
            <person name="Wortman J.R."/>
            <person name="Fraser-Liggett C.M."/>
            <person name="Ravel J."/>
            <person name="Rabinowicz P.D."/>
        </authorList>
    </citation>
    <scope>NUCLEOTIDE SEQUENCE [LARGE SCALE GENOMIC DNA]</scope>
    <source>
        <strain evidence="4">cv. Hale</strain>
    </source>
</reference>
<feature type="domain" description="URB1 C-terminal" evidence="2">
    <location>
        <begin position="2006"/>
        <end position="2196"/>
    </location>
</feature>
<proteinExistence type="predicted"/>
<keyword evidence="4" id="KW-1185">Reference proteome</keyword>
<gene>
    <name evidence="3" type="ORF">RCOM_0201120</name>
</gene>
<dbReference type="Pfam" id="PF16201">
    <property type="entry name" value="NopRA1"/>
    <property type="match status" value="1"/>
</dbReference>
<evidence type="ECO:0000313" key="3">
    <source>
        <dbReference type="EMBL" id="EEF29298.1"/>
    </source>
</evidence>
<dbReference type="GO" id="GO:0005730">
    <property type="term" value="C:nucleolus"/>
    <property type="evidence" value="ECO:0000318"/>
    <property type="project" value="GO_Central"/>
</dbReference>
<dbReference type="FunCoup" id="B9T4B4">
    <property type="interactions" value="925"/>
</dbReference>
<accession>B9T4B4</accession>
<dbReference type="InterPro" id="IPR032436">
    <property type="entry name" value="URB1_C"/>
</dbReference>
<dbReference type="InParanoid" id="B9T4B4"/>
<dbReference type="PANTHER" id="PTHR13500:SF0">
    <property type="entry name" value="NUCLEOLAR PRE-RIBOSOMAL-ASSOCIATED PROTEIN 1"/>
    <property type="match status" value="1"/>
</dbReference>
<evidence type="ECO:0000259" key="2">
    <source>
        <dbReference type="Pfam" id="PF16201"/>
    </source>
</evidence>
<dbReference type="GO" id="GO:0000463">
    <property type="term" value="P:maturation of LSU-rRNA from tricistronic rRNA transcript (SSU-rRNA, 5.8S rRNA, LSU-rRNA)"/>
    <property type="evidence" value="ECO:0000318"/>
    <property type="project" value="GO_Central"/>
</dbReference>